<comment type="similarity">
    <text evidence="1 4">Belongs to the prokaryotic/mitochondrial release factor family.</text>
</comment>
<dbReference type="InterPro" id="IPR005139">
    <property type="entry name" value="PCRF"/>
</dbReference>
<evidence type="ECO:0000259" key="6">
    <source>
        <dbReference type="PROSITE" id="PS00745"/>
    </source>
</evidence>
<dbReference type="EMBL" id="RHHM01000015">
    <property type="protein sequence ID" value="RQM36949.1"/>
    <property type="molecule type" value="Genomic_DNA"/>
</dbReference>
<reference evidence="7 8" key="1">
    <citation type="submission" date="2018-10" db="EMBL/GenBank/DDBJ databases">
        <title>Draft genome sequence for the type isolate of Erwinia psidii, agent causal of bacterial blight in guava (Psidium guajava) and wilt and die-back of Eucalyptus spp.</title>
        <authorList>
            <person name="Hermenegildo P.S."/>
            <person name="Santos S.A."/>
            <person name="Guimaraes L.M.S."/>
            <person name="Vidigal P.M.P."/>
            <person name="Pereira I.C."/>
            <person name="Badel J.L."/>
            <person name="Alfenas-Zerbini P."/>
            <person name="Ferreira M.A.S.V."/>
            <person name="Alfenas A.C."/>
        </authorList>
    </citation>
    <scope>NUCLEOTIDE SEQUENCE [LARGE SCALE GENOMIC DNA]</scope>
    <source>
        <strain evidence="7 8">IBSBF 435</strain>
    </source>
</reference>
<evidence type="ECO:0000256" key="2">
    <source>
        <dbReference type="ARBA" id="ARBA00022481"/>
    </source>
</evidence>
<dbReference type="GO" id="GO:0005737">
    <property type="term" value="C:cytoplasm"/>
    <property type="evidence" value="ECO:0007669"/>
    <property type="project" value="UniProtKB-SubCell"/>
</dbReference>
<dbReference type="Pfam" id="PF03462">
    <property type="entry name" value="PCRF"/>
    <property type="match status" value="1"/>
</dbReference>
<dbReference type="FunFam" id="3.30.160.20:FF:000010">
    <property type="entry name" value="Peptide chain release factor 2"/>
    <property type="match status" value="1"/>
</dbReference>
<dbReference type="NCBIfam" id="TIGR00020">
    <property type="entry name" value="prfB"/>
    <property type="match status" value="1"/>
</dbReference>
<dbReference type="AlphaFoldDB" id="A0A3N6UM02"/>
<keyword evidence="4" id="KW-0963">Cytoplasm</keyword>
<evidence type="ECO:0000313" key="7">
    <source>
        <dbReference type="EMBL" id="RQM36949.1"/>
    </source>
</evidence>
<accession>A0A3N6UM02</accession>
<evidence type="ECO:0000256" key="4">
    <source>
        <dbReference type="HAMAP-Rule" id="MF_00094"/>
    </source>
</evidence>
<protein>
    <recommendedName>
        <fullName evidence="4 5">Peptide chain release factor 2</fullName>
        <shortName evidence="4">RF-2</shortName>
    </recommendedName>
</protein>
<dbReference type="SUPFAM" id="SSF75620">
    <property type="entry name" value="Release factor"/>
    <property type="match status" value="1"/>
</dbReference>
<evidence type="ECO:0000256" key="1">
    <source>
        <dbReference type="ARBA" id="ARBA00010835"/>
    </source>
</evidence>
<dbReference type="HAMAP" id="MF_00094">
    <property type="entry name" value="Rel_fac_2"/>
    <property type="match status" value="1"/>
</dbReference>
<dbReference type="Proteomes" id="UP000279457">
    <property type="component" value="Unassembled WGS sequence"/>
</dbReference>
<dbReference type="InterPro" id="IPR004374">
    <property type="entry name" value="PrfB"/>
</dbReference>
<proteinExistence type="inferred from homology"/>
<dbReference type="RefSeq" id="WP_124234277.1">
    <property type="nucleotide sequence ID" value="NZ_RHHM01000015.1"/>
</dbReference>
<dbReference type="PANTHER" id="PTHR43116:SF3">
    <property type="entry name" value="CLASS I PEPTIDE CHAIN RELEASE FACTOR"/>
    <property type="match status" value="1"/>
</dbReference>
<comment type="PTM">
    <text evidence="4">Methylated by PrmC. Methylation increases the termination efficiency of RF2.</text>
</comment>
<keyword evidence="3 4" id="KW-0648">Protein biosynthesis</keyword>
<dbReference type="SMART" id="SM00937">
    <property type="entry name" value="PCRF"/>
    <property type="match status" value="1"/>
</dbReference>
<dbReference type="OrthoDB" id="9806673at2"/>
<dbReference type="GO" id="GO:0016149">
    <property type="term" value="F:translation release factor activity, codon specific"/>
    <property type="evidence" value="ECO:0007669"/>
    <property type="project" value="UniProtKB-UniRule"/>
</dbReference>
<gene>
    <name evidence="4 7" type="primary">prfB</name>
    <name evidence="7" type="ORF">EB241_17335</name>
</gene>
<evidence type="ECO:0000256" key="5">
    <source>
        <dbReference type="NCBIfam" id="TIGR00020"/>
    </source>
</evidence>
<dbReference type="InterPro" id="IPR000352">
    <property type="entry name" value="Pep_chain_release_fac_I"/>
</dbReference>
<feature type="domain" description="Prokaryotic-type class I peptide chain release factors" evidence="6">
    <location>
        <begin position="245"/>
        <end position="261"/>
    </location>
</feature>
<keyword evidence="8" id="KW-1185">Reference proteome</keyword>
<dbReference type="Gene3D" id="3.30.160.20">
    <property type="match status" value="1"/>
</dbReference>
<keyword evidence="2 4" id="KW-0488">Methylation</keyword>
<dbReference type="Pfam" id="PF00472">
    <property type="entry name" value="RF-1"/>
    <property type="match status" value="1"/>
</dbReference>
<dbReference type="PROSITE" id="PS00745">
    <property type="entry name" value="RF_PROK_I"/>
    <property type="match status" value="1"/>
</dbReference>
<dbReference type="InterPro" id="IPR045853">
    <property type="entry name" value="Pep_chain_release_fac_I_sf"/>
</dbReference>
<organism evidence="7 8">
    <name type="scientific">Erwinia psidii</name>
    <dbReference type="NCBI Taxonomy" id="69224"/>
    <lineage>
        <taxon>Bacteria</taxon>
        <taxon>Pseudomonadati</taxon>
        <taxon>Pseudomonadota</taxon>
        <taxon>Gammaproteobacteria</taxon>
        <taxon>Enterobacterales</taxon>
        <taxon>Erwiniaceae</taxon>
        <taxon>Erwinia</taxon>
    </lineage>
</organism>
<dbReference type="PANTHER" id="PTHR43116">
    <property type="entry name" value="PEPTIDE CHAIN RELEASE FACTOR 2"/>
    <property type="match status" value="1"/>
</dbReference>
<evidence type="ECO:0000313" key="8">
    <source>
        <dbReference type="Proteomes" id="UP000279457"/>
    </source>
</evidence>
<evidence type="ECO:0000256" key="3">
    <source>
        <dbReference type="ARBA" id="ARBA00022917"/>
    </source>
</evidence>
<comment type="caution">
    <text evidence="7">The sequence shown here is derived from an EMBL/GenBank/DDBJ whole genome shotgun (WGS) entry which is preliminary data.</text>
</comment>
<dbReference type="Gene3D" id="3.30.70.1660">
    <property type="match status" value="1"/>
</dbReference>
<dbReference type="Gene3D" id="1.20.58.410">
    <property type="entry name" value="Release factor"/>
    <property type="match status" value="1"/>
</dbReference>
<name>A0A3N6UM02_9GAMM</name>
<comment type="subcellular location">
    <subcellularLocation>
        <location evidence="4">Cytoplasm</location>
    </subcellularLocation>
</comment>
<comment type="function">
    <text evidence="4">Peptide chain release factor 2 directs the termination of translation in response to the peptide chain termination codons UGA and UAA.</text>
</comment>
<sequence length="365" mass="41150">MFEINPVKNRIQDLSERSGVLRGYLDYDAKKERLEEVNAELEQPDVWNEPERAQALGKERSSLEAIVATLEQMSQGLEDVSGLLDLAVEAEDEDTFNEAVTELDGLEKKLAELEFRRMFSGQYDSADCYIDIQAGSGGTEAQDWASMLVRMYLRWAEAKGFKTEIIEESEGDVAGTKSATLRIMGDYAFGWLRTETGVHRLVRKSPFDSGGRRHTSFSSAFIYPEVDDDIDIEINPADLRIDVYRASGAGGQHVNRTESAVRITHIPTNTVTQCQNDRSQHKNKDQAMKQMKAKLYELEMQKKNAEKQAMEDNKSDIGWGSQIRSYVLDDSRIKDLRTGVETRNTQAVLDGDLDRFIEASLKAGL</sequence>
<feature type="modified residue" description="N5-methylglutamine" evidence="4">
    <location>
        <position position="252"/>
    </location>
</feature>